<reference evidence="4" key="1">
    <citation type="submission" date="2021-01" db="EMBL/GenBank/DDBJ databases">
        <title>Draft genome sequence of Acholeplasmataceae bacterium strain Mahy22.</title>
        <authorList>
            <person name="Watanabe M."/>
            <person name="Kojima H."/>
            <person name="Fukui M."/>
        </authorList>
    </citation>
    <scope>NUCLEOTIDE SEQUENCE</scope>
    <source>
        <strain evidence="4">Mahy22</strain>
    </source>
</reference>
<dbReference type="Gene3D" id="1.10.10.10">
    <property type="entry name" value="Winged helix-like DNA-binding domain superfamily/Winged helix DNA-binding domain"/>
    <property type="match status" value="1"/>
</dbReference>
<keyword evidence="5" id="KW-1185">Reference proteome</keyword>
<dbReference type="SUPFAM" id="SSF158499">
    <property type="entry name" value="DnaD domain-like"/>
    <property type="match status" value="1"/>
</dbReference>
<evidence type="ECO:0000256" key="1">
    <source>
        <dbReference type="ARBA" id="ARBA00093462"/>
    </source>
</evidence>
<dbReference type="Pfam" id="PF07261">
    <property type="entry name" value="DnaB_2"/>
    <property type="match status" value="1"/>
</dbReference>
<accession>A0A7U9XXF8</accession>
<name>A0A7U9XXF8_9MOLU</name>
<dbReference type="InterPro" id="IPR036388">
    <property type="entry name" value="WH-like_DNA-bd_sf"/>
</dbReference>
<evidence type="ECO:0000259" key="3">
    <source>
        <dbReference type="Pfam" id="PF21984"/>
    </source>
</evidence>
<dbReference type="InterPro" id="IPR006343">
    <property type="entry name" value="DnaB/C_C"/>
</dbReference>
<dbReference type="InterPro" id="IPR053843">
    <property type="entry name" value="DnaD_N"/>
</dbReference>
<dbReference type="RefSeq" id="WP_176240021.1">
    <property type="nucleotide sequence ID" value="NZ_AP024412.1"/>
</dbReference>
<dbReference type="EMBL" id="AP024412">
    <property type="protein sequence ID" value="BCR35489.1"/>
    <property type="molecule type" value="Genomic_DNA"/>
</dbReference>
<dbReference type="Proteomes" id="UP000620133">
    <property type="component" value="Chromosome"/>
</dbReference>
<evidence type="ECO:0008006" key="6">
    <source>
        <dbReference type="Google" id="ProtNLM"/>
    </source>
</evidence>
<evidence type="ECO:0000313" key="4">
    <source>
        <dbReference type="EMBL" id="BCR35489.1"/>
    </source>
</evidence>
<dbReference type="InterPro" id="IPR034829">
    <property type="entry name" value="DnaD-like_sf"/>
</dbReference>
<dbReference type="AlphaFoldDB" id="A0A7U9XXF8"/>
<feature type="domain" description="DnaB/C C-terminal" evidence="2">
    <location>
        <begin position="127"/>
        <end position="180"/>
    </location>
</feature>
<dbReference type="Pfam" id="PF21984">
    <property type="entry name" value="DnaD_N"/>
    <property type="match status" value="1"/>
</dbReference>
<protein>
    <recommendedName>
        <fullName evidence="6">DNA replication protein</fullName>
    </recommendedName>
</protein>
<dbReference type="KEGG" id="manr:MPAN_003820"/>
<proteinExistence type="inferred from homology"/>
<dbReference type="Gene3D" id="1.10.10.630">
    <property type="entry name" value="DnaD domain-like"/>
    <property type="match status" value="1"/>
</dbReference>
<gene>
    <name evidence="4" type="ORF">MPAN_003820</name>
</gene>
<evidence type="ECO:0000313" key="5">
    <source>
        <dbReference type="Proteomes" id="UP000620133"/>
    </source>
</evidence>
<evidence type="ECO:0000259" key="2">
    <source>
        <dbReference type="Pfam" id="PF07261"/>
    </source>
</evidence>
<feature type="domain" description="DnaD N-terminal" evidence="3">
    <location>
        <begin position="16"/>
        <end position="111"/>
    </location>
</feature>
<sequence>MILKRLFEEYGFSVERILLKEHKRLSLTMQEITVLIALFSIYKKRKTFSTLAISRRVEYNSNEIGQIVGSLLDKGFLTICLEQLENKEREIFDLTPTFEKIEVMYEEEEHEKNKQQVENEVMQTILKFEQGLGRPLKSYELENIRKWFEEKLYTYDQILKAIDQSDEKVSIKYVERILTQQPLKKIEIDQDVEQALDEIFKSIK</sequence>
<comment type="similarity">
    <text evidence="1">Belongs to the DnaB/DnaD family.</text>
</comment>
<organism evidence="4 5">
    <name type="scientific">Mariniplasma anaerobium</name>
    <dbReference type="NCBI Taxonomy" id="2735436"/>
    <lineage>
        <taxon>Bacteria</taxon>
        <taxon>Bacillati</taxon>
        <taxon>Mycoplasmatota</taxon>
        <taxon>Mollicutes</taxon>
        <taxon>Acholeplasmatales</taxon>
        <taxon>Acholeplasmataceae</taxon>
        <taxon>Mariniplasma</taxon>
    </lineage>
</organism>